<feature type="transmembrane region" description="Helical" evidence="2">
    <location>
        <begin position="190"/>
        <end position="213"/>
    </location>
</feature>
<dbReference type="SUPFAM" id="SSF47413">
    <property type="entry name" value="lambda repressor-like DNA-binding domains"/>
    <property type="match status" value="1"/>
</dbReference>
<keyword evidence="2" id="KW-1133">Transmembrane helix</keyword>
<name>A0A0R2NMB5_9LACO</name>
<evidence type="ECO:0000313" key="4">
    <source>
        <dbReference type="EMBL" id="KRO26853.1"/>
    </source>
</evidence>
<dbReference type="Gene3D" id="1.10.260.40">
    <property type="entry name" value="lambda repressor-like DNA-binding domains"/>
    <property type="match status" value="1"/>
</dbReference>
<dbReference type="GO" id="GO:0003677">
    <property type="term" value="F:DNA binding"/>
    <property type="evidence" value="ECO:0007669"/>
    <property type="project" value="UniProtKB-KW"/>
</dbReference>
<comment type="caution">
    <text evidence="4">The sequence shown here is derived from an EMBL/GenBank/DDBJ whole genome shotgun (WGS) entry which is preliminary data.</text>
</comment>
<dbReference type="EMBL" id="AYGX02000102">
    <property type="protein sequence ID" value="KRO26853.1"/>
    <property type="molecule type" value="Genomic_DNA"/>
</dbReference>
<dbReference type="PANTHER" id="PTHR46558:SF15">
    <property type="entry name" value="HELIX-TURN-HELIX DOMAIN PROTEIN"/>
    <property type="match status" value="1"/>
</dbReference>
<evidence type="ECO:0000259" key="3">
    <source>
        <dbReference type="PROSITE" id="PS50943"/>
    </source>
</evidence>
<feature type="transmembrane region" description="Helical" evidence="2">
    <location>
        <begin position="121"/>
        <end position="139"/>
    </location>
</feature>
<proteinExistence type="predicted"/>
<feature type="transmembrane region" description="Helical" evidence="2">
    <location>
        <begin position="90"/>
        <end position="109"/>
    </location>
</feature>
<dbReference type="CDD" id="cd00093">
    <property type="entry name" value="HTH_XRE"/>
    <property type="match status" value="1"/>
</dbReference>
<evidence type="ECO:0000256" key="1">
    <source>
        <dbReference type="ARBA" id="ARBA00023125"/>
    </source>
</evidence>
<keyword evidence="1" id="KW-0238">DNA-binding</keyword>
<accession>A0A0R2NMB5</accession>
<gene>
    <name evidence="4" type="ORF">DY78_GL000537</name>
</gene>
<keyword evidence="2" id="KW-0472">Membrane</keyword>
<dbReference type="Pfam" id="PF01381">
    <property type="entry name" value="HTH_3"/>
    <property type="match status" value="1"/>
</dbReference>
<evidence type="ECO:0000256" key="2">
    <source>
        <dbReference type="SAM" id="Phobius"/>
    </source>
</evidence>
<dbReference type="SMART" id="SM00530">
    <property type="entry name" value="HTH_XRE"/>
    <property type="match status" value="1"/>
</dbReference>
<dbReference type="PROSITE" id="PS50943">
    <property type="entry name" value="HTH_CROC1"/>
    <property type="match status" value="1"/>
</dbReference>
<dbReference type="AlphaFoldDB" id="A0A0R2NMB5"/>
<dbReference type="Proteomes" id="UP000050920">
    <property type="component" value="Unassembled WGS sequence"/>
</dbReference>
<dbReference type="InterPro" id="IPR010982">
    <property type="entry name" value="Lambda_DNA-bd_dom_sf"/>
</dbReference>
<evidence type="ECO:0000313" key="5">
    <source>
        <dbReference type="Proteomes" id="UP000050920"/>
    </source>
</evidence>
<keyword evidence="5" id="KW-1185">Reference proteome</keyword>
<feature type="domain" description="HTH cro/C1-type" evidence="3">
    <location>
        <begin position="12"/>
        <end position="66"/>
    </location>
</feature>
<dbReference type="PANTHER" id="PTHR46558">
    <property type="entry name" value="TRACRIPTIONAL REGULATORY PROTEIN-RELATED-RELATED"/>
    <property type="match status" value="1"/>
</dbReference>
<protein>
    <recommendedName>
        <fullName evidence="3">HTH cro/C1-type domain-containing protein</fullName>
    </recommendedName>
</protein>
<keyword evidence="2" id="KW-0812">Transmembrane</keyword>
<organism evidence="4 5">
    <name type="scientific">Lactiplantibacillus fabifermentans DSM 21115</name>
    <dbReference type="NCBI Taxonomy" id="1413187"/>
    <lineage>
        <taxon>Bacteria</taxon>
        <taxon>Bacillati</taxon>
        <taxon>Bacillota</taxon>
        <taxon>Bacilli</taxon>
        <taxon>Lactobacillales</taxon>
        <taxon>Lactobacillaceae</taxon>
        <taxon>Lactiplantibacillus</taxon>
    </lineage>
</organism>
<dbReference type="InterPro" id="IPR001387">
    <property type="entry name" value="Cro/C1-type_HTH"/>
</dbReference>
<sequence>MGGGGMDFAKNLRALRQQQQLTQIQVAKKLHVSRQTVSSWENERSYPDIETLIQISNTYQVSLDELLKGDVGMVKHYQQQAAVSQRDARITVLSFYATALLLFLSYFLGMMGWSDFPLIEWLPFIIFAATLVLTTHYQSFNGWFSTPRKRYESIALAVVVIALNVAYAVTMQNIPVLHLPGYSTAYVLGYDFGIVTGLTLYSYSAFLVIKIMITRGDA</sequence>
<feature type="transmembrane region" description="Helical" evidence="2">
    <location>
        <begin position="151"/>
        <end position="170"/>
    </location>
</feature>
<reference evidence="4 5" key="1">
    <citation type="journal article" date="2015" name="Genome Announc.">
        <title>Expanding the biotechnology potential of lactobacilli through comparative genomics of 213 strains and associated genera.</title>
        <authorList>
            <person name="Sun Z."/>
            <person name="Harris H.M."/>
            <person name="McCann A."/>
            <person name="Guo C."/>
            <person name="Argimon S."/>
            <person name="Zhang W."/>
            <person name="Yang X."/>
            <person name="Jeffery I.B."/>
            <person name="Cooney J.C."/>
            <person name="Kagawa T.F."/>
            <person name="Liu W."/>
            <person name="Song Y."/>
            <person name="Salvetti E."/>
            <person name="Wrobel A."/>
            <person name="Rasinkangas P."/>
            <person name="Parkhill J."/>
            <person name="Rea M.C."/>
            <person name="O'Sullivan O."/>
            <person name="Ritari J."/>
            <person name="Douillard F.P."/>
            <person name="Paul Ross R."/>
            <person name="Yang R."/>
            <person name="Briner A.E."/>
            <person name="Felis G.E."/>
            <person name="de Vos W.M."/>
            <person name="Barrangou R."/>
            <person name="Klaenhammer T.R."/>
            <person name="Caufield P.W."/>
            <person name="Cui Y."/>
            <person name="Zhang H."/>
            <person name="O'Toole P.W."/>
        </authorList>
    </citation>
    <scope>NUCLEOTIDE SEQUENCE [LARGE SCALE GENOMIC DNA]</scope>
    <source>
        <strain evidence="4 5">DSM 21115</strain>
    </source>
</reference>